<dbReference type="CDD" id="cd19411">
    <property type="entry name" value="MCP2201-like_sensor"/>
    <property type="match status" value="1"/>
</dbReference>
<dbReference type="InterPro" id="IPR047347">
    <property type="entry name" value="YvaQ-like_sensor"/>
</dbReference>
<dbReference type="GO" id="GO:0004888">
    <property type="term" value="F:transmembrane signaling receptor activity"/>
    <property type="evidence" value="ECO:0007669"/>
    <property type="project" value="InterPro"/>
</dbReference>
<evidence type="ECO:0000259" key="7">
    <source>
        <dbReference type="PROSITE" id="PS50885"/>
    </source>
</evidence>
<dbReference type="SMART" id="SM00283">
    <property type="entry name" value="MA"/>
    <property type="match status" value="1"/>
</dbReference>
<dbReference type="FunFam" id="1.10.287.950:FF:000001">
    <property type="entry name" value="Methyl-accepting chemotaxis sensory transducer"/>
    <property type="match status" value="1"/>
</dbReference>
<dbReference type="CDD" id="cd06225">
    <property type="entry name" value="HAMP"/>
    <property type="match status" value="1"/>
</dbReference>
<feature type="transmembrane region" description="Helical" evidence="5">
    <location>
        <begin position="190"/>
        <end position="211"/>
    </location>
</feature>
<evidence type="ECO:0000313" key="8">
    <source>
        <dbReference type="EMBL" id="GFO63207.1"/>
    </source>
</evidence>
<dbReference type="Gene3D" id="1.10.287.950">
    <property type="entry name" value="Methyl-accepting chemotaxis protein"/>
    <property type="match status" value="1"/>
</dbReference>
<dbReference type="Pfam" id="PF00672">
    <property type="entry name" value="HAMP"/>
    <property type="match status" value="1"/>
</dbReference>
<evidence type="ECO:0000256" key="5">
    <source>
        <dbReference type="SAM" id="Phobius"/>
    </source>
</evidence>
<feature type="transmembrane region" description="Helical" evidence="5">
    <location>
        <begin position="12"/>
        <end position="32"/>
    </location>
</feature>
<dbReference type="InterPro" id="IPR004090">
    <property type="entry name" value="Chemotax_Me-accpt_rcpt"/>
</dbReference>
<dbReference type="GO" id="GO:0006935">
    <property type="term" value="P:chemotaxis"/>
    <property type="evidence" value="ECO:0007669"/>
    <property type="project" value="InterPro"/>
</dbReference>
<dbReference type="PROSITE" id="PS50885">
    <property type="entry name" value="HAMP"/>
    <property type="match status" value="1"/>
</dbReference>
<dbReference type="Pfam" id="PF00015">
    <property type="entry name" value="MCPsignal"/>
    <property type="match status" value="1"/>
</dbReference>
<gene>
    <name evidence="8" type="primary">mcp40H-19_1</name>
    <name evidence="8" type="ORF">GMPD_11260</name>
</gene>
<name>A0A6V8MU07_9BACT</name>
<dbReference type="InterPro" id="IPR004089">
    <property type="entry name" value="MCPsignal_dom"/>
</dbReference>
<evidence type="ECO:0000256" key="3">
    <source>
        <dbReference type="ARBA" id="ARBA00029447"/>
    </source>
</evidence>
<dbReference type="EMBL" id="BLXY01000001">
    <property type="protein sequence ID" value="GFO63207.1"/>
    <property type="molecule type" value="Genomic_DNA"/>
</dbReference>
<feature type="domain" description="HAMP" evidence="7">
    <location>
        <begin position="212"/>
        <end position="264"/>
    </location>
</feature>
<dbReference type="GO" id="GO:0007165">
    <property type="term" value="P:signal transduction"/>
    <property type="evidence" value="ECO:0007669"/>
    <property type="project" value="UniProtKB-KW"/>
</dbReference>
<dbReference type="Proteomes" id="UP000568888">
    <property type="component" value="Unassembled WGS sequence"/>
</dbReference>
<dbReference type="PROSITE" id="PS50111">
    <property type="entry name" value="CHEMOTAXIS_TRANSDUC_2"/>
    <property type="match status" value="1"/>
</dbReference>
<evidence type="ECO:0000256" key="1">
    <source>
        <dbReference type="ARBA" id="ARBA00004370"/>
    </source>
</evidence>
<keyword evidence="2 4" id="KW-0807">Transducer</keyword>
<dbReference type="AlphaFoldDB" id="A0A6V8MU07"/>
<organism evidence="8 9">
    <name type="scientific">Geomonas paludis</name>
    <dbReference type="NCBI Taxonomy" id="2740185"/>
    <lineage>
        <taxon>Bacteria</taxon>
        <taxon>Pseudomonadati</taxon>
        <taxon>Thermodesulfobacteriota</taxon>
        <taxon>Desulfuromonadia</taxon>
        <taxon>Geobacterales</taxon>
        <taxon>Geobacteraceae</taxon>
        <taxon>Geomonas</taxon>
    </lineage>
</organism>
<comment type="caution">
    <text evidence="8">The sequence shown here is derived from an EMBL/GenBank/DDBJ whole genome shotgun (WGS) entry which is preliminary data.</text>
</comment>
<dbReference type="GO" id="GO:0016020">
    <property type="term" value="C:membrane"/>
    <property type="evidence" value="ECO:0007669"/>
    <property type="project" value="UniProtKB-SubCell"/>
</dbReference>
<keyword evidence="5" id="KW-0472">Membrane</keyword>
<proteinExistence type="inferred from homology"/>
<reference evidence="9" key="1">
    <citation type="submission" date="2020-06" db="EMBL/GenBank/DDBJ databases">
        <title>Draft genomic sequecing of Geomonas sp. Red736.</title>
        <authorList>
            <person name="Itoh H."/>
            <person name="Xu Z.X."/>
            <person name="Ushijima N."/>
            <person name="Masuda Y."/>
            <person name="Shiratori Y."/>
            <person name="Senoo K."/>
        </authorList>
    </citation>
    <scope>NUCLEOTIDE SEQUENCE [LARGE SCALE GENOMIC DNA]</scope>
    <source>
        <strain evidence="9">Red736</strain>
    </source>
</reference>
<dbReference type="CDD" id="cd11386">
    <property type="entry name" value="MCP_signal"/>
    <property type="match status" value="1"/>
</dbReference>
<evidence type="ECO:0000256" key="4">
    <source>
        <dbReference type="PROSITE-ProRule" id="PRU00284"/>
    </source>
</evidence>
<evidence type="ECO:0000259" key="6">
    <source>
        <dbReference type="PROSITE" id="PS50111"/>
    </source>
</evidence>
<comment type="subcellular location">
    <subcellularLocation>
        <location evidence="1">Membrane</location>
    </subcellularLocation>
</comment>
<keyword evidence="5" id="KW-1133">Transmembrane helix</keyword>
<dbReference type="InterPro" id="IPR003660">
    <property type="entry name" value="HAMP_dom"/>
</dbReference>
<dbReference type="Pfam" id="PF12729">
    <property type="entry name" value="4HB_MCP_1"/>
    <property type="match status" value="1"/>
</dbReference>
<dbReference type="PANTHER" id="PTHR32089:SF112">
    <property type="entry name" value="LYSOZYME-LIKE PROTEIN-RELATED"/>
    <property type="match status" value="1"/>
</dbReference>
<dbReference type="InterPro" id="IPR024478">
    <property type="entry name" value="HlyB_4HB_MCP"/>
</dbReference>
<evidence type="ECO:0000256" key="2">
    <source>
        <dbReference type="ARBA" id="ARBA00023224"/>
    </source>
</evidence>
<comment type="similarity">
    <text evidence="3">Belongs to the methyl-accepting chemotaxis (MCP) protein family.</text>
</comment>
<dbReference type="SMART" id="SM00304">
    <property type="entry name" value="HAMP"/>
    <property type="match status" value="1"/>
</dbReference>
<dbReference type="PANTHER" id="PTHR32089">
    <property type="entry name" value="METHYL-ACCEPTING CHEMOTAXIS PROTEIN MCPB"/>
    <property type="match status" value="1"/>
</dbReference>
<evidence type="ECO:0000313" key="9">
    <source>
        <dbReference type="Proteomes" id="UP000568888"/>
    </source>
</evidence>
<feature type="domain" description="Methyl-accepting transducer" evidence="6">
    <location>
        <begin position="269"/>
        <end position="505"/>
    </location>
</feature>
<dbReference type="SUPFAM" id="SSF58104">
    <property type="entry name" value="Methyl-accepting chemotaxis protein (MCP) signaling domain"/>
    <property type="match status" value="1"/>
</dbReference>
<sequence length="541" mass="57757">MTLSGVKLRTRLGIAFAVVVVLMTVVGGYSINRMALFDGKVRSLIEDKWPKTVALNDLKSQVNVVARGLRNMVILQDPQEVQKEEKRIGECLQAADKRIEELGKTVRSDSGKAALKELIDARTAYQEAQHHVIATLKEGNKDKAGQELIGPMRKAQSAYFGAMDKMLSHQDKEMVRVGEESKQMIDQARMVVIGLLVLAVILSVLLAMMIVHSITAPVAELIAVNDRLADNDLTVTITLSGNDELGHLADSARKVVGNLREMLGRVSENSSEIASASQQLKATAEQIATGAEELASQTGSVAVASEEMAATSGDIAQNCVRAAEASRQSSESAAQGGHVVQETIAGMVRIAERVKDSAATVESLGARSEQIGDIIATIEDIADQTNLLALNAAIEAARAGEQGRGFAVVADEVRALAERTTRATKEIGNMIKAIQDETKAAVSAMEEGVVEVEKGTQSSQQSGEALQMILQQIGEVTMQVNQIATAAEEQTATTSEITMNVQQVTDVVQHTARGANETAAAASQLAHSAQSLESLVRQFRL</sequence>
<protein>
    <submittedName>
        <fullName evidence="8">Methyl-accepting chemotaxis protein</fullName>
    </submittedName>
</protein>
<dbReference type="PRINTS" id="PR00260">
    <property type="entry name" value="CHEMTRNSDUCR"/>
</dbReference>
<keyword evidence="5" id="KW-0812">Transmembrane</keyword>
<accession>A0A6V8MU07</accession>
<dbReference type="RefSeq" id="WP_183345945.1">
    <property type="nucleotide sequence ID" value="NZ_BLXY01000001.1"/>
</dbReference>